<protein>
    <submittedName>
        <fullName evidence="1">Uncharacterized protein</fullName>
    </submittedName>
</protein>
<proteinExistence type="predicted"/>
<dbReference type="Proteomes" id="UP000634435">
    <property type="component" value="Unassembled WGS sequence"/>
</dbReference>
<evidence type="ECO:0000313" key="2">
    <source>
        <dbReference type="Proteomes" id="UP000634435"/>
    </source>
</evidence>
<comment type="caution">
    <text evidence="1">The sequence shown here is derived from an EMBL/GenBank/DDBJ whole genome shotgun (WGS) entry which is preliminary data.</text>
</comment>
<accession>A0ABQ2DA62</accession>
<gene>
    <name evidence="1" type="ORF">GCM10007111_11830</name>
</gene>
<name>A0ABQ2DA62_9BACI</name>
<dbReference type="EMBL" id="BMPN01000002">
    <property type="protein sequence ID" value="GGJ51260.1"/>
    <property type="molecule type" value="Genomic_DNA"/>
</dbReference>
<organism evidence="1 2">
    <name type="scientific">Virgibacillus kapii</name>
    <dbReference type="NCBI Taxonomy" id="1638645"/>
    <lineage>
        <taxon>Bacteria</taxon>
        <taxon>Bacillati</taxon>
        <taxon>Bacillota</taxon>
        <taxon>Bacilli</taxon>
        <taxon>Bacillales</taxon>
        <taxon>Bacillaceae</taxon>
        <taxon>Virgibacillus</taxon>
    </lineage>
</organism>
<evidence type="ECO:0000313" key="1">
    <source>
        <dbReference type="EMBL" id="GGJ51260.1"/>
    </source>
</evidence>
<dbReference type="RefSeq" id="WP_188942473.1">
    <property type="nucleotide sequence ID" value="NZ_BMPN01000002.1"/>
</dbReference>
<sequence>MSEFNVLKSRAAQEEYCKENGLPHFAPGSGRCWNCSKNIYEPNEKERTLFWEEGKPTEKYTTGITVEKAASELITGCPHCNRTYCD</sequence>
<keyword evidence="2" id="KW-1185">Reference proteome</keyword>
<reference evidence="2" key="1">
    <citation type="journal article" date="2019" name="Int. J. Syst. Evol. Microbiol.">
        <title>The Global Catalogue of Microorganisms (GCM) 10K type strain sequencing project: providing services to taxonomists for standard genome sequencing and annotation.</title>
        <authorList>
            <consortium name="The Broad Institute Genomics Platform"/>
            <consortium name="The Broad Institute Genome Sequencing Center for Infectious Disease"/>
            <person name="Wu L."/>
            <person name="Ma J."/>
        </authorList>
    </citation>
    <scope>NUCLEOTIDE SEQUENCE [LARGE SCALE GENOMIC DNA]</scope>
    <source>
        <strain evidence="2">JCM 30071</strain>
    </source>
</reference>